<name>A0A9W6M8P1_9MICO</name>
<evidence type="ECO:0000313" key="2">
    <source>
        <dbReference type="EMBL" id="GLK01299.1"/>
    </source>
</evidence>
<dbReference type="AlphaFoldDB" id="A0A9W6M8P1"/>
<feature type="transmembrane region" description="Helical" evidence="1">
    <location>
        <begin position="77"/>
        <end position="100"/>
    </location>
</feature>
<keyword evidence="1" id="KW-1133">Transmembrane helix</keyword>
<accession>A0A9W6M8P1</accession>
<dbReference type="Proteomes" id="UP001142325">
    <property type="component" value="Unassembled WGS sequence"/>
</dbReference>
<protein>
    <submittedName>
        <fullName evidence="2">Uncharacterized protein</fullName>
    </submittedName>
</protein>
<reference evidence="2" key="2">
    <citation type="submission" date="2023-01" db="EMBL/GenBank/DDBJ databases">
        <authorList>
            <person name="Sun Q."/>
            <person name="Evtushenko L."/>
        </authorList>
    </citation>
    <scope>NUCLEOTIDE SEQUENCE</scope>
    <source>
        <strain evidence="2">VKM Ac-1958</strain>
    </source>
</reference>
<reference evidence="2" key="1">
    <citation type="journal article" date="2014" name="Int. J. Syst. Evol. Microbiol.">
        <title>Complete genome sequence of Corynebacterium casei LMG S-19264T (=DSM 44701T), isolated from a smear-ripened cheese.</title>
        <authorList>
            <consortium name="US DOE Joint Genome Institute (JGI-PGF)"/>
            <person name="Walter F."/>
            <person name="Albersmeier A."/>
            <person name="Kalinowski J."/>
            <person name="Ruckert C."/>
        </authorList>
    </citation>
    <scope>NUCLEOTIDE SEQUENCE</scope>
    <source>
        <strain evidence="2">VKM Ac-1958</strain>
    </source>
</reference>
<dbReference type="EMBL" id="BSET01000001">
    <property type="protein sequence ID" value="GLK01299.1"/>
    <property type="molecule type" value="Genomic_DNA"/>
</dbReference>
<gene>
    <name evidence="2" type="ORF">GCM10017596_10140</name>
</gene>
<proteinExistence type="predicted"/>
<keyword evidence="3" id="KW-1185">Reference proteome</keyword>
<evidence type="ECO:0000313" key="3">
    <source>
        <dbReference type="Proteomes" id="UP001142325"/>
    </source>
</evidence>
<keyword evidence="1" id="KW-0472">Membrane</keyword>
<organism evidence="2 3">
    <name type="scientific">Microbacterium keratanolyticum</name>
    <dbReference type="NCBI Taxonomy" id="67574"/>
    <lineage>
        <taxon>Bacteria</taxon>
        <taxon>Bacillati</taxon>
        <taxon>Actinomycetota</taxon>
        <taxon>Actinomycetes</taxon>
        <taxon>Micrococcales</taxon>
        <taxon>Microbacteriaceae</taxon>
        <taxon>Microbacterium</taxon>
    </lineage>
</organism>
<comment type="caution">
    <text evidence="2">The sequence shown here is derived from an EMBL/GenBank/DDBJ whole genome shotgun (WGS) entry which is preliminary data.</text>
</comment>
<evidence type="ECO:0000256" key="1">
    <source>
        <dbReference type="SAM" id="Phobius"/>
    </source>
</evidence>
<keyword evidence="1" id="KW-0812">Transmembrane</keyword>
<sequence length="115" mass="12500">MIAGLLFAALATTWTIAHMVPVTVRSAEAMRSVAFGWPIPWYHQDLSRYTFSDYPTVVRIIGDRVAPLPTTVDGLALAGNVALTALALWAFFATLVALFGPALRRTLARRQAPTS</sequence>